<reference evidence="10" key="1">
    <citation type="submission" date="2023-02" db="EMBL/GenBank/DDBJ databases">
        <title>Genome of toxic invasive species Heracleum sosnowskyi carries increased number of genes despite the absence of recent whole-genome duplications.</title>
        <authorList>
            <person name="Schelkunov M."/>
            <person name="Shtratnikova V."/>
            <person name="Makarenko M."/>
            <person name="Klepikova A."/>
            <person name="Omelchenko D."/>
            <person name="Novikova G."/>
            <person name="Obukhova E."/>
            <person name="Bogdanov V."/>
            <person name="Penin A."/>
            <person name="Logacheva M."/>
        </authorList>
    </citation>
    <scope>NUCLEOTIDE SEQUENCE</scope>
    <source>
        <strain evidence="10">Hsosn_3</strain>
        <tissue evidence="10">Leaf</tissue>
    </source>
</reference>
<evidence type="ECO:0000256" key="5">
    <source>
        <dbReference type="ARBA" id="ARBA00022692"/>
    </source>
</evidence>
<feature type="transmembrane region" description="Helical" evidence="8">
    <location>
        <begin position="28"/>
        <end position="52"/>
    </location>
</feature>
<comment type="caution">
    <text evidence="10">The sequence shown here is derived from an EMBL/GenBank/DDBJ whole genome shotgun (WGS) entry which is preliminary data.</text>
</comment>
<accession>A0AAD8MWQ8</accession>
<dbReference type="PANTHER" id="PTHR36488:SF8">
    <property type="entry name" value="CASP-LIKE PROTEIN 1U1"/>
    <property type="match status" value="1"/>
</dbReference>
<dbReference type="EMBL" id="JAUIZM010000004">
    <property type="protein sequence ID" value="KAK1387632.1"/>
    <property type="molecule type" value="Genomic_DNA"/>
</dbReference>
<dbReference type="GO" id="GO:0005886">
    <property type="term" value="C:plasma membrane"/>
    <property type="evidence" value="ECO:0007669"/>
    <property type="project" value="UniProtKB-SubCell"/>
</dbReference>
<dbReference type="InterPro" id="IPR006702">
    <property type="entry name" value="CASP_dom"/>
</dbReference>
<evidence type="ECO:0000313" key="10">
    <source>
        <dbReference type="EMBL" id="KAK1387632.1"/>
    </source>
</evidence>
<organism evidence="10 11">
    <name type="scientific">Heracleum sosnowskyi</name>
    <dbReference type="NCBI Taxonomy" id="360622"/>
    <lineage>
        <taxon>Eukaryota</taxon>
        <taxon>Viridiplantae</taxon>
        <taxon>Streptophyta</taxon>
        <taxon>Embryophyta</taxon>
        <taxon>Tracheophyta</taxon>
        <taxon>Spermatophyta</taxon>
        <taxon>Magnoliopsida</taxon>
        <taxon>eudicotyledons</taxon>
        <taxon>Gunneridae</taxon>
        <taxon>Pentapetalae</taxon>
        <taxon>asterids</taxon>
        <taxon>campanulids</taxon>
        <taxon>Apiales</taxon>
        <taxon>Apiaceae</taxon>
        <taxon>Apioideae</taxon>
        <taxon>apioid superclade</taxon>
        <taxon>Tordylieae</taxon>
        <taxon>Tordyliinae</taxon>
        <taxon>Heracleum</taxon>
    </lineage>
</organism>
<feature type="domain" description="Casparian strip membrane protein" evidence="9">
    <location>
        <begin position="31"/>
        <end position="179"/>
    </location>
</feature>
<evidence type="ECO:0000256" key="1">
    <source>
        <dbReference type="ARBA" id="ARBA00004651"/>
    </source>
</evidence>
<keyword evidence="7 8" id="KW-0472">Membrane</keyword>
<evidence type="ECO:0000259" key="9">
    <source>
        <dbReference type="Pfam" id="PF04535"/>
    </source>
</evidence>
<dbReference type="InterPro" id="IPR006459">
    <property type="entry name" value="CASP/CASPL"/>
</dbReference>
<evidence type="ECO:0000256" key="4">
    <source>
        <dbReference type="ARBA" id="ARBA00022475"/>
    </source>
</evidence>
<protein>
    <recommendedName>
        <fullName evidence="8">CASP-like protein</fullName>
    </recommendedName>
</protein>
<reference evidence="10" key="2">
    <citation type="submission" date="2023-05" db="EMBL/GenBank/DDBJ databases">
        <authorList>
            <person name="Schelkunov M.I."/>
        </authorList>
    </citation>
    <scope>NUCLEOTIDE SEQUENCE</scope>
    <source>
        <strain evidence="10">Hsosn_3</strain>
        <tissue evidence="10">Leaf</tissue>
    </source>
</reference>
<feature type="transmembrane region" description="Helical" evidence="8">
    <location>
        <begin position="118"/>
        <end position="143"/>
    </location>
</feature>
<dbReference type="AlphaFoldDB" id="A0AAD8MWQ8"/>
<evidence type="ECO:0000256" key="6">
    <source>
        <dbReference type="ARBA" id="ARBA00022989"/>
    </source>
</evidence>
<evidence type="ECO:0000256" key="8">
    <source>
        <dbReference type="RuleBase" id="RU361233"/>
    </source>
</evidence>
<keyword evidence="5 8" id="KW-0812">Transmembrane</keyword>
<keyword evidence="11" id="KW-1185">Reference proteome</keyword>
<feature type="transmembrane region" description="Helical" evidence="8">
    <location>
        <begin position="81"/>
        <end position="106"/>
    </location>
</feature>
<evidence type="ECO:0000256" key="2">
    <source>
        <dbReference type="ARBA" id="ARBA00007651"/>
    </source>
</evidence>
<evidence type="ECO:0000313" key="11">
    <source>
        <dbReference type="Proteomes" id="UP001237642"/>
    </source>
</evidence>
<proteinExistence type="inferred from homology"/>
<dbReference type="NCBIfam" id="TIGR01569">
    <property type="entry name" value="A_tha_TIGR01569"/>
    <property type="match status" value="1"/>
</dbReference>
<sequence>MSSINPESQSMARDHKVNGHGSNKLAKYVGFIEVVLRFILFLTTIAPVLLLATSKQTVFFRLPFPPYGMSASAKFTSIPALVYEISALSVTCLYSIITGLLSIYAYMKGANRSAKLMFNIFVMDLLLVGIVSAAAGAGGEAAYIGLRGNKAAKWPKICTIYDTFCLHVGFSCLTSSFAATALIFLIILYVFTLSPENHNY</sequence>
<dbReference type="InterPro" id="IPR044173">
    <property type="entry name" value="CASPL"/>
</dbReference>
<comment type="subunit">
    <text evidence="3 8">Homodimer and heterodimers.</text>
</comment>
<dbReference type="Pfam" id="PF04535">
    <property type="entry name" value="CASP_dom"/>
    <property type="match status" value="1"/>
</dbReference>
<evidence type="ECO:0000256" key="7">
    <source>
        <dbReference type="ARBA" id="ARBA00023136"/>
    </source>
</evidence>
<gene>
    <name evidence="10" type="ORF">POM88_015810</name>
</gene>
<dbReference type="Proteomes" id="UP001237642">
    <property type="component" value="Unassembled WGS sequence"/>
</dbReference>
<name>A0AAD8MWQ8_9APIA</name>
<dbReference type="PANTHER" id="PTHR36488">
    <property type="entry name" value="CASP-LIKE PROTEIN 1U1"/>
    <property type="match status" value="1"/>
</dbReference>
<comment type="subcellular location">
    <subcellularLocation>
        <location evidence="1 8">Cell membrane</location>
        <topology evidence="1 8">Multi-pass membrane protein</topology>
    </subcellularLocation>
</comment>
<keyword evidence="4 8" id="KW-1003">Cell membrane</keyword>
<evidence type="ECO:0000256" key="3">
    <source>
        <dbReference type="ARBA" id="ARBA00011489"/>
    </source>
</evidence>
<feature type="transmembrane region" description="Helical" evidence="8">
    <location>
        <begin position="164"/>
        <end position="191"/>
    </location>
</feature>
<keyword evidence="6 8" id="KW-1133">Transmembrane helix</keyword>
<comment type="similarity">
    <text evidence="2 8">Belongs to the Casparian strip membrane proteins (CASP) family.</text>
</comment>